<keyword evidence="1" id="KW-1133">Transmembrane helix</keyword>
<dbReference type="PROSITE" id="PS00409">
    <property type="entry name" value="PROKAR_NTER_METHYL"/>
    <property type="match status" value="1"/>
</dbReference>
<gene>
    <name evidence="3" type="primary">pilV</name>
    <name evidence="2" type="ORF">EV680_10256</name>
    <name evidence="3" type="ORF">LVJ78_05555</name>
</gene>
<accession>A0AAE9KHT1</accession>
<reference evidence="2 4" key="1">
    <citation type="submission" date="2019-03" db="EMBL/GenBank/DDBJ databases">
        <title>Genomic Encyclopedia of Type Strains, Phase IV (KMG-IV): sequencing the most valuable type-strain genomes for metagenomic binning, comparative biology and taxonomic classification.</title>
        <authorList>
            <person name="Goeker M."/>
        </authorList>
    </citation>
    <scope>NUCLEOTIDE SEQUENCE [LARGE SCALE GENOMIC DNA]</scope>
    <source>
        <strain evidence="2 4">DSM 17474</strain>
    </source>
</reference>
<dbReference type="RefSeq" id="WP_165870885.1">
    <property type="nucleotide sequence ID" value="NZ_CP091507.1"/>
</dbReference>
<evidence type="ECO:0000313" key="2">
    <source>
        <dbReference type="EMBL" id="TCP10159.1"/>
    </source>
</evidence>
<protein>
    <submittedName>
        <fullName evidence="2">Type IV pilus assembly protein PilV</fullName>
    </submittedName>
    <submittedName>
        <fullName evidence="3">Type IV pilus modification protein PilV</fullName>
    </submittedName>
</protein>
<dbReference type="NCBIfam" id="TIGR02523">
    <property type="entry name" value="type_IV_pilV"/>
    <property type="match status" value="1"/>
</dbReference>
<proteinExistence type="predicted"/>
<evidence type="ECO:0000313" key="3">
    <source>
        <dbReference type="EMBL" id="UOO80461.1"/>
    </source>
</evidence>
<sequence>MQPSIFNSFCIDGRGRLKSTHAQQGMTLLEVLVSIIILTLGVLALLATQLKTVSGVREAEQQTIVAQAAQNLIEGMLINPRLSSATASGVESGWTLKSYPDYVTSSSKKIEKDEGEIKYVNQGAISKRDLANKQKAQFSNELWHGLGGIPVHFIICRDTSGKAPVIKGGKMEANCTSGNNAPTYIKVAWLVEKEGGDALTAVNADGDYIVYTYQAQVTE</sequence>
<keyword evidence="4" id="KW-1185">Reference proteome</keyword>
<dbReference type="InterPro" id="IPR012902">
    <property type="entry name" value="N_methyl_site"/>
</dbReference>
<name>A0AAE9KHT1_9NEIS</name>
<organism evidence="3 5">
    <name type="scientific">Uruburuella suis</name>
    <dbReference type="NCBI Taxonomy" id="252130"/>
    <lineage>
        <taxon>Bacteria</taxon>
        <taxon>Pseudomonadati</taxon>
        <taxon>Pseudomonadota</taxon>
        <taxon>Betaproteobacteria</taxon>
        <taxon>Neisseriales</taxon>
        <taxon>Neisseriaceae</taxon>
        <taxon>Uruburuella</taxon>
    </lineage>
</organism>
<keyword evidence="1" id="KW-0472">Membrane</keyword>
<dbReference type="EMBL" id="SLXE01000002">
    <property type="protein sequence ID" value="TCP10159.1"/>
    <property type="molecule type" value="Genomic_DNA"/>
</dbReference>
<keyword evidence="1" id="KW-0812">Transmembrane</keyword>
<evidence type="ECO:0000256" key="1">
    <source>
        <dbReference type="SAM" id="Phobius"/>
    </source>
</evidence>
<dbReference type="Proteomes" id="UP000829756">
    <property type="component" value="Chromosome"/>
</dbReference>
<dbReference type="AlphaFoldDB" id="A0AAE9KHT1"/>
<reference evidence="3" key="2">
    <citation type="submission" date="2021-12" db="EMBL/GenBank/DDBJ databases">
        <authorList>
            <person name="Veyrier F.J."/>
        </authorList>
    </citation>
    <scope>NUCLEOTIDE SEQUENCE</scope>
    <source>
        <strain evidence="3">1258/02</strain>
    </source>
</reference>
<dbReference type="InterPro" id="IPR013362">
    <property type="entry name" value="Pilus_4_PilV"/>
</dbReference>
<dbReference type="Pfam" id="PF07963">
    <property type="entry name" value="N_methyl"/>
    <property type="match status" value="1"/>
</dbReference>
<dbReference type="Proteomes" id="UP000294721">
    <property type="component" value="Unassembled WGS sequence"/>
</dbReference>
<feature type="transmembrane region" description="Helical" evidence="1">
    <location>
        <begin position="26"/>
        <end position="47"/>
    </location>
</feature>
<dbReference type="KEGG" id="usu:LVJ78_05555"/>
<evidence type="ECO:0000313" key="4">
    <source>
        <dbReference type="Proteomes" id="UP000294721"/>
    </source>
</evidence>
<dbReference type="EMBL" id="CP091507">
    <property type="protein sequence ID" value="UOO80461.1"/>
    <property type="molecule type" value="Genomic_DNA"/>
</dbReference>
<reference evidence="3" key="3">
    <citation type="journal article" date="2022" name="Res Sq">
        <title>Evolution of multicellular longitudinally dividing oral cavity symbionts (Neisseriaceae).</title>
        <authorList>
            <person name="Nyongesa S."/>
            <person name="Weber P."/>
            <person name="Bernet E."/>
            <person name="Pullido F."/>
            <person name="Nieckarz M."/>
            <person name="Delaby M."/>
            <person name="Nieves C."/>
            <person name="Viehboeck T."/>
            <person name="Krause N."/>
            <person name="Rivera-Millot A."/>
            <person name="Nakamura A."/>
            <person name="Vischer N."/>
            <person name="VanNieuwenhze M."/>
            <person name="Brun Y."/>
            <person name="Cava F."/>
            <person name="Bulgheresi S."/>
            <person name="Veyrier F."/>
        </authorList>
    </citation>
    <scope>NUCLEOTIDE SEQUENCE</scope>
    <source>
        <strain evidence="3">1258/02</strain>
    </source>
</reference>
<dbReference type="NCBIfam" id="TIGR02532">
    <property type="entry name" value="IV_pilin_GFxxxE"/>
    <property type="match status" value="1"/>
</dbReference>
<evidence type="ECO:0000313" key="5">
    <source>
        <dbReference type="Proteomes" id="UP000829756"/>
    </source>
</evidence>